<comment type="subunit">
    <text evidence="8">Homodimer.</text>
</comment>
<feature type="binding site" evidence="8">
    <location>
        <position position="181"/>
    </location>
    <ligand>
        <name>deamido-NAD(+)</name>
        <dbReference type="ChEBI" id="CHEBI:58437"/>
        <note>ligand shared between two neighboring subunits</note>
    </ligand>
</feature>
<comment type="function">
    <text evidence="8">Catalyzes the ATP-dependent amidation of deamido-NAD to form NAD. Uses ammonia as a nitrogen source.</text>
</comment>
<evidence type="ECO:0000256" key="9">
    <source>
        <dbReference type="RuleBase" id="RU003811"/>
    </source>
</evidence>
<evidence type="ECO:0000256" key="7">
    <source>
        <dbReference type="ARBA" id="ARBA00023027"/>
    </source>
</evidence>
<sequence length="278" mass="30902">MRALQAQIIAVEKTKPEIDPAVEVRRSVDFLKKYLRAQPFLKSYVLGISGGQDSTLAGKLAEIAISELRAETGDTAYQFYAMRLPYGVQADESDAMAAIDWMQADQVVRVDIQPATEAMLVELTQQGQTITDFNKGNIKARQRMIAQYAVAGAHAGVVVGTDHAAENITGFYTKYGDGGADVTPLYRLNKRQGRALLHYLGAPTHLYEKVPTADLEDDRPELPDEVALGVTYDQIDDYLEGKTVPDAAAEKIEQWFLKTQHKRHLPITVFDTFWEPKA</sequence>
<feature type="domain" description="NAD/GMP synthase" evidence="11">
    <location>
        <begin position="24"/>
        <end position="266"/>
    </location>
</feature>
<keyword evidence="5 8" id="KW-0067">ATP-binding</keyword>
<dbReference type="EMBL" id="JBHTOH010000073">
    <property type="protein sequence ID" value="MFD1411423.1"/>
    <property type="molecule type" value="Genomic_DNA"/>
</dbReference>
<dbReference type="NCBIfam" id="NF001979">
    <property type="entry name" value="PRK00768.1"/>
    <property type="match status" value="1"/>
</dbReference>
<keyword evidence="3 8" id="KW-0479">Metal-binding</keyword>
<dbReference type="Proteomes" id="UP001597191">
    <property type="component" value="Unassembled WGS sequence"/>
</dbReference>
<comment type="pathway">
    <text evidence="8">Cofactor biosynthesis; NAD(+) biosynthesis; NAD(+) from deamido-NAD(+) (ammonia route): step 1/1.</text>
</comment>
<evidence type="ECO:0000313" key="12">
    <source>
        <dbReference type="EMBL" id="MFD1411423.1"/>
    </source>
</evidence>
<evidence type="ECO:0000256" key="8">
    <source>
        <dbReference type="HAMAP-Rule" id="MF_00193"/>
    </source>
</evidence>
<evidence type="ECO:0000256" key="5">
    <source>
        <dbReference type="ARBA" id="ARBA00022840"/>
    </source>
</evidence>
<keyword evidence="6 8" id="KW-0460">Magnesium</keyword>
<dbReference type="CDD" id="cd00553">
    <property type="entry name" value="NAD_synthase"/>
    <property type="match status" value="1"/>
</dbReference>
<dbReference type="Gene3D" id="3.40.50.620">
    <property type="entry name" value="HUPs"/>
    <property type="match status" value="1"/>
</dbReference>
<feature type="binding site" evidence="8">
    <location>
        <position position="161"/>
    </location>
    <ligand>
        <name>ATP</name>
        <dbReference type="ChEBI" id="CHEBI:30616"/>
    </ligand>
</feature>
<dbReference type="HAMAP" id="MF_00193">
    <property type="entry name" value="NadE_ammonia_dep"/>
    <property type="match status" value="1"/>
</dbReference>
<accession>A0ABW4BQF3</accession>
<dbReference type="RefSeq" id="WP_125651433.1">
    <property type="nucleotide sequence ID" value="NZ_JBHTOH010000073.1"/>
</dbReference>
<name>A0ABW4BQF3_9LACO</name>
<dbReference type="SUPFAM" id="SSF52402">
    <property type="entry name" value="Adenine nucleotide alpha hydrolases-like"/>
    <property type="match status" value="1"/>
</dbReference>
<keyword evidence="2 8" id="KW-0436">Ligase</keyword>
<keyword evidence="7 8" id="KW-0520">NAD</keyword>
<evidence type="ECO:0000259" key="11">
    <source>
        <dbReference type="Pfam" id="PF02540"/>
    </source>
</evidence>
<dbReference type="InterPro" id="IPR022310">
    <property type="entry name" value="NAD/GMP_synthase"/>
</dbReference>
<dbReference type="Pfam" id="PF02540">
    <property type="entry name" value="NAD_synthase"/>
    <property type="match status" value="1"/>
</dbReference>
<dbReference type="InterPro" id="IPR022926">
    <property type="entry name" value="NH(3)-dep_NAD(+)_synth"/>
</dbReference>
<gene>
    <name evidence="8 12" type="primary">nadE</name>
    <name evidence="12" type="ORF">ACFQ4R_07480</name>
</gene>
<evidence type="ECO:0000256" key="3">
    <source>
        <dbReference type="ARBA" id="ARBA00022723"/>
    </source>
</evidence>
<feature type="binding site" description="in other chain" evidence="8">
    <location>
        <position position="174"/>
    </location>
    <ligand>
        <name>deamido-NAD(+)</name>
        <dbReference type="ChEBI" id="CHEBI:58437"/>
        <note>ligand shared between two neighboring subunits</note>
    </ligand>
</feature>
<feature type="binding site" evidence="8">
    <location>
        <position position="53"/>
    </location>
    <ligand>
        <name>Mg(2+)</name>
        <dbReference type="ChEBI" id="CHEBI:18420"/>
    </ligand>
</feature>
<dbReference type="NCBIfam" id="TIGR00552">
    <property type="entry name" value="nadE"/>
    <property type="match status" value="1"/>
</dbReference>
<dbReference type="PANTHER" id="PTHR23090">
    <property type="entry name" value="NH 3 /GLUTAMINE-DEPENDENT NAD + SYNTHETASE"/>
    <property type="match status" value="1"/>
</dbReference>
<evidence type="ECO:0000256" key="6">
    <source>
        <dbReference type="ARBA" id="ARBA00022842"/>
    </source>
</evidence>
<reference evidence="13" key="1">
    <citation type="journal article" date="2019" name="Int. J. Syst. Evol. Microbiol.">
        <title>The Global Catalogue of Microorganisms (GCM) 10K type strain sequencing project: providing services to taxonomists for standard genome sequencing and annotation.</title>
        <authorList>
            <consortium name="The Broad Institute Genomics Platform"/>
            <consortium name="The Broad Institute Genome Sequencing Center for Infectious Disease"/>
            <person name="Wu L."/>
            <person name="Ma J."/>
        </authorList>
    </citation>
    <scope>NUCLEOTIDE SEQUENCE [LARGE SCALE GENOMIC DNA]</scope>
    <source>
        <strain evidence="13">CCM 8937</strain>
    </source>
</reference>
<organism evidence="12 13">
    <name type="scientific">Lapidilactobacillus gannanensis</name>
    <dbReference type="NCBI Taxonomy" id="2486002"/>
    <lineage>
        <taxon>Bacteria</taxon>
        <taxon>Bacillati</taxon>
        <taxon>Bacillota</taxon>
        <taxon>Bacilli</taxon>
        <taxon>Lactobacillales</taxon>
        <taxon>Lactobacillaceae</taxon>
        <taxon>Lapidilactobacillus</taxon>
    </lineage>
</organism>
<comment type="similarity">
    <text evidence="1 8 9">Belongs to the NAD synthetase family.</text>
</comment>
<feature type="binding site" description="in other chain" evidence="8">
    <location>
        <begin position="261"/>
        <end position="262"/>
    </location>
    <ligand>
        <name>deamido-NAD(+)</name>
        <dbReference type="ChEBI" id="CHEBI:58437"/>
        <note>ligand shared between two neighboring subunits</note>
    </ligand>
</feature>
<feature type="binding site" description="in other chain" evidence="8">
    <location>
        <position position="141"/>
    </location>
    <ligand>
        <name>deamido-NAD(+)</name>
        <dbReference type="ChEBI" id="CHEBI:58437"/>
        <note>ligand shared between two neighboring subunits</note>
    </ligand>
</feature>
<keyword evidence="13" id="KW-1185">Reference proteome</keyword>
<evidence type="ECO:0000256" key="2">
    <source>
        <dbReference type="ARBA" id="ARBA00022598"/>
    </source>
</evidence>
<keyword evidence="4 8" id="KW-0547">Nucleotide-binding</keyword>
<protein>
    <recommendedName>
        <fullName evidence="8 10">NH(3)-dependent NAD(+) synthetase</fullName>
        <ecNumber evidence="8 10">6.3.1.5</ecNumber>
    </recommendedName>
</protein>
<dbReference type="PANTHER" id="PTHR23090:SF7">
    <property type="entry name" value="NH(3)-DEPENDENT NAD(+) SYNTHETASE"/>
    <property type="match status" value="1"/>
</dbReference>
<evidence type="ECO:0000256" key="10">
    <source>
        <dbReference type="RuleBase" id="RU003812"/>
    </source>
</evidence>
<dbReference type="InterPro" id="IPR014729">
    <property type="entry name" value="Rossmann-like_a/b/a_fold"/>
</dbReference>
<comment type="caution">
    <text evidence="12">The sequence shown here is derived from an EMBL/GenBank/DDBJ whole genome shotgun (WGS) entry which is preliminary data.</text>
</comment>
<feature type="binding site" evidence="8">
    <location>
        <begin position="47"/>
        <end position="54"/>
    </location>
    <ligand>
        <name>ATP</name>
        <dbReference type="ChEBI" id="CHEBI:30616"/>
    </ligand>
</feature>
<feature type="binding site" evidence="8">
    <location>
        <position position="190"/>
    </location>
    <ligand>
        <name>ATP</name>
        <dbReference type="ChEBI" id="CHEBI:30616"/>
    </ligand>
</feature>
<proteinExistence type="inferred from homology"/>
<comment type="catalytic activity">
    <reaction evidence="8 10">
        <text>deamido-NAD(+) + NH4(+) + ATP = AMP + diphosphate + NAD(+) + H(+)</text>
        <dbReference type="Rhea" id="RHEA:21188"/>
        <dbReference type="ChEBI" id="CHEBI:15378"/>
        <dbReference type="ChEBI" id="CHEBI:28938"/>
        <dbReference type="ChEBI" id="CHEBI:30616"/>
        <dbReference type="ChEBI" id="CHEBI:33019"/>
        <dbReference type="ChEBI" id="CHEBI:57540"/>
        <dbReference type="ChEBI" id="CHEBI:58437"/>
        <dbReference type="ChEBI" id="CHEBI:456215"/>
        <dbReference type="EC" id="6.3.1.5"/>
    </reaction>
</comment>
<feature type="binding site" evidence="8">
    <location>
        <position position="166"/>
    </location>
    <ligand>
        <name>Mg(2+)</name>
        <dbReference type="ChEBI" id="CHEBI:18420"/>
    </ligand>
</feature>
<dbReference type="GO" id="GO:0008795">
    <property type="term" value="F:NAD+ synthase activity"/>
    <property type="evidence" value="ECO:0007669"/>
    <property type="project" value="UniProtKB-EC"/>
</dbReference>
<evidence type="ECO:0000256" key="4">
    <source>
        <dbReference type="ARBA" id="ARBA00022741"/>
    </source>
</evidence>
<dbReference type="InterPro" id="IPR003694">
    <property type="entry name" value="NAD_synthase"/>
</dbReference>
<dbReference type="EC" id="6.3.1.5" evidence="8 10"/>
<evidence type="ECO:0000313" key="13">
    <source>
        <dbReference type="Proteomes" id="UP001597191"/>
    </source>
</evidence>
<evidence type="ECO:0000256" key="1">
    <source>
        <dbReference type="ARBA" id="ARBA00005859"/>
    </source>
</evidence>
<feature type="binding site" evidence="8">
    <location>
        <position position="212"/>
    </location>
    <ligand>
        <name>ATP</name>
        <dbReference type="ChEBI" id="CHEBI:30616"/>
    </ligand>
</feature>